<name>A0A420HYF8_9PEZI</name>
<dbReference type="InterPro" id="IPR006600">
    <property type="entry name" value="HTH_CenpB_DNA-bd_dom"/>
</dbReference>
<keyword evidence="1" id="KW-0238">DNA-binding</keyword>
<sequence length="81" mass="9370">THKEAASHLQRLPTVVEDRLTNWILNQEALGYGVTHTQIRLFGERLLALQGDHKPLGKHWMARFLARNPILKTKKQIYVDS</sequence>
<dbReference type="PROSITE" id="PS51253">
    <property type="entry name" value="HTH_CENPB"/>
    <property type="match status" value="1"/>
</dbReference>
<dbReference type="AlphaFoldDB" id="A0A420HYF8"/>
<gene>
    <name evidence="3" type="ORF">GcM3_147013</name>
</gene>
<evidence type="ECO:0000259" key="2">
    <source>
        <dbReference type="PROSITE" id="PS51253"/>
    </source>
</evidence>
<dbReference type="Pfam" id="PF03221">
    <property type="entry name" value="HTH_Tnp_Tc5"/>
    <property type="match status" value="1"/>
</dbReference>
<dbReference type="GO" id="GO:0003677">
    <property type="term" value="F:DNA binding"/>
    <property type="evidence" value="ECO:0007669"/>
    <property type="project" value="UniProtKB-KW"/>
</dbReference>
<dbReference type="STRING" id="62708.A0A420HYF8"/>
<dbReference type="Proteomes" id="UP000283383">
    <property type="component" value="Unassembled WGS sequence"/>
</dbReference>
<evidence type="ECO:0000313" key="3">
    <source>
        <dbReference type="EMBL" id="RKF62466.1"/>
    </source>
</evidence>
<reference evidence="3 4" key="1">
    <citation type="journal article" date="2018" name="BMC Genomics">
        <title>Comparative genome analyses reveal sequence features reflecting distinct modes of host-adaptation between dicot and monocot powdery mildew.</title>
        <authorList>
            <person name="Wu Y."/>
            <person name="Ma X."/>
            <person name="Pan Z."/>
            <person name="Kale S.D."/>
            <person name="Song Y."/>
            <person name="King H."/>
            <person name="Zhang Q."/>
            <person name="Presley C."/>
            <person name="Deng X."/>
            <person name="Wei C.I."/>
            <person name="Xiao S."/>
        </authorList>
    </citation>
    <scope>NUCLEOTIDE SEQUENCE [LARGE SCALE GENOMIC DNA]</scope>
    <source>
        <strain evidence="3">UMSG3</strain>
    </source>
</reference>
<feature type="non-terminal residue" evidence="3">
    <location>
        <position position="1"/>
    </location>
</feature>
<feature type="non-terminal residue" evidence="3">
    <location>
        <position position="81"/>
    </location>
</feature>
<feature type="domain" description="HTH CENPB-type" evidence="2">
    <location>
        <begin position="4"/>
        <end position="74"/>
    </location>
</feature>
<keyword evidence="4" id="KW-1185">Reference proteome</keyword>
<comment type="caution">
    <text evidence="3">The sequence shown here is derived from an EMBL/GenBank/DDBJ whole genome shotgun (WGS) entry which is preliminary data.</text>
</comment>
<proteinExistence type="predicted"/>
<evidence type="ECO:0000256" key="1">
    <source>
        <dbReference type="ARBA" id="ARBA00023125"/>
    </source>
</evidence>
<accession>A0A420HYF8</accession>
<organism evidence="3 4">
    <name type="scientific">Golovinomyces cichoracearum</name>
    <dbReference type="NCBI Taxonomy" id="62708"/>
    <lineage>
        <taxon>Eukaryota</taxon>
        <taxon>Fungi</taxon>
        <taxon>Dikarya</taxon>
        <taxon>Ascomycota</taxon>
        <taxon>Pezizomycotina</taxon>
        <taxon>Leotiomycetes</taxon>
        <taxon>Erysiphales</taxon>
        <taxon>Erysiphaceae</taxon>
        <taxon>Golovinomyces</taxon>
    </lineage>
</organism>
<protein>
    <recommendedName>
        <fullName evidence="2">HTH CENPB-type domain-containing protein</fullName>
    </recommendedName>
</protein>
<dbReference type="SMART" id="SM00674">
    <property type="entry name" value="CENPB"/>
    <property type="match status" value="1"/>
</dbReference>
<evidence type="ECO:0000313" key="4">
    <source>
        <dbReference type="Proteomes" id="UP000283383"/>
    </source>
</evidence>
<dbReference type="EMBL" id="MCBQ01014744">
    <property type="protein sequence ID" value="RKF62466.1"/>
    <property type="molecule type" value="Genomic_DNA"/>
</dbReference>